<evidence type="ECO:0000256" key="4">
    <source>
        <dbReference type="ARBA" id="ARBA00022840"/>
    </source>
</evidence>
<keyword evidence="4" id="KW-0067">ATP-binding</keyword>
<evidence type="ECO:0000313" key="8">
    <source>
        <dbReference type="Proteomes" id="UP000278006"/>
    </source>
</evidence>
<organism evidence="7 8">
    <name type="scientific">Corticibacter populi</name>
    <dbReference type="NCBI Taxonomy" id="1550736"/>
    <lineage>
        <taxon>Bacteria</taxon>
        <taxon>Pseudomonadati</taxon>
        <taxon>Pseudomonadota</taxon>
        <taxon>Betaproteobacteria</taxon>
        <taxon>Burkholderiales</taxon>
        <taxon>Comamonadaceae</taxon>
        <taxon>Corticibacter</taxon>
    </lineage>
</organism>
<comment type="caution">
    <text evidence="7">The sequence shown here is derived from an EMBL/GenBank/DDBJ whole genome shotgun (WGS) entry which is preliminary data.</text>
</comment>
<dbReference type="OrthoDB" id="9765517at2"/>
<evidence type="ECO:0000256" key="5">
    <source>
        <dbReference type="ARBA" id="ARBA00022842"/>
    </source>
</evidence>
<dbReference type="GO" id="GO:0016874">
    <property type="term" value="F:ligase activity"/>
    <property type="evidence" value="ECO:0007669"/>
    <property type="project" value="UniProtKB-KW"/>
</dbReference>
<proteinExistence type="predicted"/>
<keyword evidence="2" id="KW-0479">Metal-binding</keyword>
<dbReference type="SUPFAM" id="SSF52440">
    <property type="entry name" value="PreATP-grasp domain"/>
    <property type="match status" value="1"/>
</dbReference>
<evidence type="ECO:0000256" key="2">
    <source>
        <dbReference type="ARBA" id="ARBA00022723"/>
    </source>
</evidence>
<keyword evidence="8" id="KW-1185">Reference proteome</keyword>
<dbReference type="Proteomes" id="UP000278006">
    <property type="component" value="Unassembled WGS sequence"/>
</dbReference>
<dbReference type="AlphaFoldDB" id="A0A3M6QL94"/>
<keyword evidence="1" id="KW-0436">Ligase</keyword>
<dbReference type="GO" id="GO:0005524">
    <property type="term" value="F:ATP binding"/>
    <property type="evidence" value="ECO:0007669"/>
    <property type="project" value="UniProtKB-KW"/>
</dbReference>
<reference evidence="7 8" key="1">
    <citation type="submission" date="2018-10" db="EMBL/GenBank/DDBJ databases">
        <title>Draft genome of Cortibacter populi DSM10536.</title>
        <authorList>
            <person name="Bernier A.-M."/>
            <person name="Bernard K."/>
        </authorList>
    </citation>
    <scope>NUCLEOTIDE SEQUENCE [LARGE SCALE GENOMIC DNA]</scope>
    <source>
        <strain evidence="7 8">DSM 105136</strain>
    </source>
</reference>
<dbReference type="InterPro" id="IPR005494">
    <property type="entry name" value="GSPS_pre-ATP-grasp-like_dom"/>
</dbReference>
<dbReference type="Pfam" id="PF03738">
    <property type="entry name" value="GSP_synth"/>
    <property type="match status" value="1"/>
</dbReference>
<evidence type="ECO:0000256" key="3">
    <source>
        <dbReference type="ARBA" id="ARBA00022741"/>
    </source>
</evidence>
<accession>A0A3M6QL94</accession>
<evidence type="ECO:0000256" key="1">
    <source>
        <dbReference type="ARBA" id="ARBA00022598"/>
    </source>
</evidence>
<dbReference type="InterPro" id="IPR016185">
    <property type="entry name" value="PreATP-grasp_dom_sf"/>
</dbReference>
<dbReference type="Gene3D" id="3.30.1490.330">
    <property type="match status" value="1"/>
</dbReference>
<protein>
    <recommendedName>
        <fullName evidence="6">Glutathionylspermidine synthase pre-ATP-grasp-like domain-containing protein</fullName>
    </recommendedName>
</protein>
<dbReference type="GO" id="GO:0046872">
    <property type="term" value="F:metal ion binding"/>
    <property type="evidence" value="ECO:0007669"/>
    <property type="project" value="UniProtKB-KW"/>
</dbReference>
<name>A0A3M6QL94_9BURK</name>
<evidence type="ECO:0000259" key="6">
    <source>
        <dbReference type="Pfam" id="PF03738"/>
    </source>
</evidence>
<keyword evidence="3" id="KW-0547">Nucleotide-binding</keyword>
<gene>
    <name evidence="7" type="ORF">D8I35_16630</name>
</gene>
<dbReference type="RefSeq" id="WP_122231439.1">
    <property type="nucleotide sequence ID" value="NZ_RDQO01000006.1"/>
</dbReference>
<dbReference type="SUPFAM" id="SSF56059">
    <property type="entry name" value="Glutathione synthetase ATP-binding domain-like"/>
    <property type="match status" value="1"/>
</dbReference>
<feature type="domain" description="Glutathionylspermidine synthase pre-ATP-grasp-like" evidence="6">
    <location>
        <begin position="127"/>
        <end position="457"/>
    </location>
</feature>
<keyword evidence="5" id="KW-0460">Magnesium</keyword>
<evidence type="ECO:0000313" key="7">
    <source>
        <dbReference type="EMBL" id="RMX03501.1"/>
    </source>
</evidence>
<dbReference type="EMBL" id="RDQO01000006">
    <property type="protein sequence ID" value="RMX03501.1"/>
    <property type="molecule type" value="Genomic_DNA"/>
</dbReference>
<sequence>MRPSSIHPSSLAAAITSITCPVTLDLRRLIEEELPFTYHCYASKEALGATLQELFAHHLAHSSRMPFYSISTAAAVGMGETLRQYYLMLCAALDHLFFAPMASEQERQALIARYFDCPMMRSHGRMFTEYAMATRRAASAAGLWQGGLQGSTIYGRFDAAADPVTGRITGVYEFNGNTPVMLFESVNLQSYLAGQIDGDLQFNDWWGQTVEQLQNMNLAGQKIAAVCTTDAIEDIITSETILQVFDAAGLDCYLVDIADLDYDQSNPANPFIVNEVEEHPDILFFLTPWEELVENFSLAFEQYRYWFDRTRFLEPPWRWFISHKGILAWVSDLLAQGELQAYSALPHLPTALSLEALQARQQALGLPTGSYVAKPVIGRLSANVTVVSNGQVLEQSAGAYGDVPMVYQHYCAPGRTETGNFIVCGWMSCEDYCETLAIREFDHHITDFDRERFVPHILRGQT</sequence>